<organism evidence="3 4">
    <name type="scientific">Thermocoleostomius sinensis A174</name>
    <dbReference type="NCBI Taxonomy" id="2016057"/>
    <lineage>
        <taxon>Bacteria</taxon>
        <taxon>Bacillati</taxon>
        <taxon>Cyanobacteriota</taxon>
        <taxon>Cyanophyceae</taxon>
        <taxon>Oculatellales</taxon>
        <taxon>Oculatellaceae</taxon>
        <taxon>Thermocoleostomius</taxon>
    </lineage>
</organism>
<protein>
    <submittedName>
        <fullName evidence="3">PQQ-dependent sugar dehydrogenase</fullName>
    </submittedName>
</protein>
<dbReference type="RefSeq" id="WP_268612147.1">
    <property type="nucleotide sequence ID" value="NZ_CP113797.1"/>
</dbReference>
<reference evidence="3" key="1">
    <citation type="submission" date="2022-12" db="EMBL/GenBank/DDBJ databases">
        <title>Polyphasic identification of a Novel Hot-Spring Cyanobacterium Ocullathermofonsia sinensis gen nov. sp. nov. and Genomic Insights on its Adaptations to the Thermal Habitat.</title>
        <authorList>
            <person name="Daroch M."/>
            <person name="Tang J."/>
            <person name="Jiang Y."/>
        </authorList>
    </citation>
    <scope>NUCLEOTIDE SEQUENCE</scope>
    <source>
        <strain evidence="3">PKUAC-SCTA174</strain>
    </source>
</reference>
<dbReference type="PANTHER" id="PTHR19328">
    <property type="entry name" value="HEDGEHOG-INTERACTING PROTEIN"/>
    <property type="match status" value="1"/>
</dbReference>
<gene>
    <name evidence="3" type="ORF">OXH18_08765</name>
</gene>
<evidence type="ECO:0000313" key="3">
    <source>
        <dbReference type="EMBL" id="WAL62059.1"/>
    </source>
</evidence>
<keyword evidence="4" id="KW-1185">Reference proteome</keyword>
<evidence type="ECO:0000259" key="2">
    <source>
        <dbReference type="Pfam" id="PF07995"/>
    </source>
</evidence>
<proteinExistence type="predicted"/>
<accession>A0A9E9C920</accession>
<dbReference type="InterPro" id="IPR011042">
    <property type="entry name" value="6-blade_b-propeller_TolB-like"/>
</dbReference>
<dbReference type="KEGG" id="tsin:OXH18_08765"/>
<dbReference type="Pfam" id="PF07995">
    <property type="entry name" value="GSDH"/>
    <property type="match status" value="1"/>
</dbReference>
<sequence length="415" mass="45777">MTIRLQQIPVLSLALVLGAAWTMPAIANSTHSNESLRAQTAGTTFREVATEDTQYEEIRIVEIASGLEHPWALAFLPDGRLLVTERPGRLNLIDNGEVVEVSGVPEVNVERQGGLLDLALHPDYETNGWIYMSYSKPNGNGETATAVARGRLEGNTLVDVEDVFVQNRYSEPGQHYGSRLAWTNDGKLLVTIGDRWFEPLRAQDLSDHAGSVLRLNEDGSVPDDNPFVGNPEVAGELYTYGNRNIQALMVNSATGEIWAVDHGPRGGDLIYQLEAGNNYGWPLVTRGLDYDTEGPIPESIARRMENVTEPFHELLPTHAPSGVTLVTANQFPAWQGNLLVGGLASQRIRRIVFNDQEVLHEEELLLQTVGRIRDVRQGPDGYLYVLTDESDGGLYRIEPANLTENGDDEENIESV</sequence>
<dbReference type="InterPro" id="IPR011041">
    <property type="entry name" value="Quinoprot_gluc/sorb_DH_b-prop"/>
</dbReference>
<dbReference type="Proteomes" id="UP001163152">
    <property type="component" value="Chromosome"/>
</dbReference>
<dbReference type="PANTHER" id="PTHR19328:SF75">
    <property type="entry name" value="ALDOSE SUGAR DEHYDROGENASE YLII"/>
    <property type="match status" value="1"/>
</dbReference>
<feature type="signal peptide" evidence="1">
    <location>
        <begin position="1"/>
        <end position="27"/>
    </location>
</feature>
<keyword evidence="1" id="KW-0732">Signal</keyword>
<evidence type="ECO:0000256" key="1">
    <source>
        <dbReference type="SAM" id="SignalP"/>
    </source>
</evidence>
<dbReference type="Gene3D" id="2.120.10.30">
    <property type="entry name" value="TolB, C-terminal domain"/>
    <property type="match status" value="1"/>
</dbReference>
<evidence type="ECO:0000313" key="4">
    <source>
        <dbReference type="Proteomes" id="UP001163152"/>
    </source>
</evidence>
<dbReference type="SUPFAM" id="SSF50952">
    <property type="entry name" value="Soluble quinoprotein glucose dehydrogenase"/>
    <property type="match status" value="1"/>
</dbReference>
<name>A0A9E9C920_9CYAN</name>
<feature type="domain" description="Glucose/Sorbosone dehydrogenase" evidence="2">
    <location>
        <begin position="67"/>
        <end position="396"/>
    </location>
</feature>
<feature type="chain" id="PRO_5038870372" evidence="1">
    <location>
        <begin position="28"/>
        <end position="415"/>
    </location>
</feature>
<dbReference type="InterPro" id="IPR012938">
    <property type="entry name" value="Glc/Sorbosone_DH"/>
</dbReference>
<dbReference type="EMBL" id="CP113797">
    <property type="protein sequence ID" value="WAL62059.1"/>
    <property type="molecule type" value="Genomic_DNA"/>
</dbReference>
<dbReference type="AlphaFoldDB" id="A0A9E9C920"/>